<evidence type="ECO:0000259" key="4">
    <source>
        <dbReference type="Pfam" id="PF25023"/>
    </source>
</evidence>
<dbReference type="Proteomes" id="UP000608024">
    <property type="component" value="Unassembled WGS sequence"/>
</dbReference>
<dbReference type="RefSeq" id="WP_229925635.1">
    <property type="nucleotide sequence ID" value="NZ_BNBT01000036.1"/>
</dbReference>
<sequence>MHFVMPKNRRIGRRRRSATTAAVAAGAGAALLAVLLPAQASASPGAGKRPVPPQPASPVGQTRAPASTPIGVPGEDRELVTAGILQSTFQGLGIGQVPWSEFYKAALSDSVGAQVNYGNGNLLVSVHAFDIADAGPGLSLGHAYNGLNTGWKATTGSDHLIHEPNSSSVYVQGPSGTIAVFERDGSKFTPAPGYKQDLTESSDKKSFTLTSRKNGQKTTFSRSGTTGDARVSKVEDRNGNATTVTYSGAFTAKVTAASGRTLTFDNDGKKITKVTDNTGRSASYTWSGDDLEKFTDTDGRTTAFDYDASHRMTKVVTAEGRETRFTWDTNRLASITRVVDRTAGTGATTAFRYILPQPGSEAEGVVRITDPRGKHTQKTVDSRWRVTKTTDPLGRERSRTWGPDNNVTSAVDGMGVGSTPGNTVKFDYDDAFNPKTATQPTGAQSTMAWTQKSGGHYPETLTSASSEKVTNGYDTSGNMTSQTDTTSGSDGAKWTYDHNPRSGAMDCGGLPGQRCSATDPEGNKTSFTHDSKGNLTKVDRPSAQGDLTYTYDALGRTETVTDGRGVKTVHTYDKRDRLKTRTSDGTTATFTYDADGNIKTRTTPAGTSSYTYDEQNRERTRTLPAGGGSWVTYDASGNVKTAADAGGTLTYDYNDANQLTALTQPGGARTTYDYDKNGDRTTTTYPGGTVQKTDYDKSSRTQKIEVKNGSTVLSTITYDYDKSGKDSDKIYRRTTDGAALAYTYDTKGRLTKAVETKNGSTTAGWAYCYDKAGNITGRSTGTSLPGCDNAQSVREYNNANELTSLGGNSGFTYDGDGNETSAASPTGTRSDARWTPFTQVSDLTASGTASAYTYAGTDHNDRLTRGGSTFTNAAIGMTRENTTGFVREPTGTLTAMTTGGASQYYLTDVQGSVIGLVDAGGKRTATYSYGPYGEARTTTGTNQPYRYTGTYLDPSGLYKMGARYYDPQLGRFTQPDPSGRESNLYAYAAGDPVNRVDPSGLDFLGLDKKQWGNALGVAGTVVGAAALLPVGGVGVAVGASALSTGLGVAGGALEGDSAGQIAATGILSAASGGTGVAMKAAGVGGKAAAATDIGYEVGSYVGGAAIGGWDWT</sequence>
<reference evidence="5" key="1">
    <citation type="journal article" date="2014" name="Int. J. Syst. Evol. Microbiol.">
        <title>Complete genome sequence of Corynebacterium casei LMG S-19264T (=DSM 44701T), isolated from a smear-ripened cheese.</title>
        <authorList>
            <consortium name="US DOE Joint Genome Institute (JGI-PGF)"/>
            <person name="Walter F."/>
            <person name="Albersmeier A."/>
            <person name="Kalinowski J."/>
            <person name="Ruckert C."/>
        </authorList>
    </citation>
    <scope>NUCLEOTIDE SEQUENCE</scope>
    <source>
        <strain evidence="5">JCM 4784</strain>
    </source>
</reference>
<feature type="compositionally biased region" description="Polar residues" evidence="2">
    <location>
        <begin position="207"/>
        <end position="226"/>
    </location>
</feature>
<evidence type="ECO:0000256" key="3">
    <source>
        <dbReference type="SAM" id="SignalP"/>
    </source>
</evidence>
<evidence type="ECO:0000256" key="2">
    <source>
        <dbReference type="SAM" id="MobiDB-lite"/>
    </source>
</evidence>
<dbReference type="Pfam" id="PF25023">
    <property type="entry name" value="TEN_YD-shell"/>
    <property type="match status" value="2"/>
</dbReference>
<feature type="region of interest" description="Disordered" evidence="2">
    <location>
        <begin position="43"/>
        <end position="72"/>
    </location>
</feature>
<dbReference type="InterPro" id="IPR056823">
    <property type="entry name" value="TEN-like_YD-shell"/>
</dbReference>
<feature type="compositionally biased region" description="Polar residues" evidence="2">
    <location>
        <begin position="599"/>
        <end position="613"/>
    </location>
</feature>
<reference evidence="5" key="2">
    <citation type="submission" date="2020-09" db="EMBL/GenBank/DDBJ databases">
        <authorList>
            <person name="Sun Q."/>
            <person name="Ohkuma M."/>
        </authorList>
    </citation>
    <scope>NUCLEOTIDE SEQUENCE</scope>
    <source>
        <strain evidence="5">JCM 4784</strain>
    </source>
</reference>
<feature type="domain" description="Teneurin-like YD-shell" evidence="4">
    <location>
        <begin position="879"/>
        <end position="979"/>
    </location>
</feature>
<feature type="region of interest" description="Disordered" evidence="2">
    <location>
        <begin position="670"/>
        <end position="689"/>
    </location>
</feature>
<dbReference type="Gene3D" id="2.180.10.10">
    <property type="entry name" value="RHS repeat-associated core"/>
    <property type="match status" value="2"/>
</dbReference>
<keyword evidence="6" id="KW-1185">Reference proteome</keyword>
<feature type="region of interest" description="Disordered" evidence="2">
    <location>
        <begin position="391"/>
        <end position="418"/>
    </location>
</feature>
<dbReference type="NCBIfam" id="TIGR01643">
    <property type="entry name" value="YD_repeat_2x"/>
    <property type="match status" value="4"/>
</dbReference>
<dbReference type="Pfam" id="PF05593">
    <property type="entry name" value="RHS_repeat"/>
    <property type="match status" value="3"/>
</dbReference>
<comment type="caution">
    <text evidence="5">The sequence shown here is derived from an EMBL/GenBank/DDBJ whole genome shotgun (WGS) entry which is preliminary data.</text>
</comment>
<name>A0A918ZL30_9ACTN</name>
<keyword evidence="3" id="KW-0732">Signal</keyword>
<evidence type="ECO:0000313" key="6">
    <source>
        <dbReference type="Proteomes" id="UP000608024"/>
    </source>
</evidence>
<dbReference type="InterPro" id="IPR031325">
    <property type="entry name" value="RHS_repeat"/>
</dbReference>
<feature type="chain" id="PRO_5037690567" evidence="3">
    <location>
        <begin position="43"/>
        <end position="1112"/>
    </location>
</feature>
<protein>
    <submittedName>
        <fullName evidence="5">Type IV secretion protein Rhs</fullName>
    </submittedName>
</protein>
<dbReference type="PANTHER" id="PTHR32305">
    <property type="match status" value="1"/>
</dbReference>
<dbReference type="NCBIfam" id="TIGR03696">
    <property type="entry name" value="Rhs_assc_core"/>
    <property type="match status" value="1"/>
</dbReference>
<feature type="region of interest" description="Disordered" evidence="2">
    <location>
        <begin position="514"/>
        <end position="541"/>
    </location>
</feature>
<dbReference type="InterPro" id="IPR006530">
    <property type="entry name" value="YD"/>
</dbReference>
<feature type="compositionally biased region" description="Polar residues" evidence="2">
    <location>
        <begin position="818"/>
        <end position="829"/>
    </location>
</feature>
<feature type="region of interest" description="Disordered" evidence="2">
    <location>
        <begin position="807"/>
        <end position="833"/>
    </location>
</feature>
<feature type="region of interest" description="Disordered" evidence="2">
    <location>
        <begin position="191"/>
        <end position="236"/>
    </location>
</feature>
<gene>
    <name evidence="5" type="ORF">GCM10018785_29450</name>
</gene>
<proteinExistence type="predicted"/>
<feature type="region of interest" description="Disordered" evidence="2">
    <location>
        <begin position="599"/>
        <end position="625"/>
    </location>
</feature>
<keyword evidence="1" id="KW-0677">Repeat</keyword>
<feature type="compositionally biased region" description="Basic and acidic residues" evidence="2">
    <location>
        <begin position="527"/>
        <end position="540"/>
    </location>
</feature>
<dbReference type="AlphaFoldDB" id="A0A918ZL30"/>
<evidence type="ECO:0000256" key="1">
    <source>
        <dbReference type="ARBA" id="ARBA00022737"/>
    </source>
</evidence>
<evidence type="ECO:0000313" key="5">
    <source>
        <dbReference type="EMBL" id="GHE58353.1"/>
    </source>
</evidence>
<accession>A0A918ZL30</accession>
<feature type="compositionally biased region" description="Polar residues" evidence="2">
    <location>
        <begin position="435"/>
        <end position="453"/>
    </location>
</feature>
<dbReference type="PROSITE" id="PS51318">
    <property type="entry name" value="TAT"/>
    <property type="match status" value="1"/>
</dbReference>
<dbReference type="EMBL" id="BNBT01000036">
    <property type="protein sequence ID" value="GHE58353.1"/>
    <property type="molecule type" value="Genomic_DNA"/>
</dbReference>
<feature type="signal peptide" evidence="3">
    <location>
        <begin position="1"/>
        <end position="42"/>
    </location>
</feature>
<dbReference type="PANTHER" id="PTHR32305:SF15">
    <property type="entry name" value="PROTEIN RHSA-RELATED"/>
    <property type="match status" value="1"/>
</dbReference>
<dbReference type="InterPro" id="IPR006311">
    <property type="entry name" value="TAT_signal"/>
</dbReference>
<feature type="compositionally biased region" description="Polar residues" evidence="2">
    <location>
        <begin position="680"/>
        <end position="689"/>
    </location>
</feature>
<feature type="compositionally biased region" description="Low complexity" evidence="2">
    <location>
        <begin position="480"/>
        <end position="491"/>
    </location>
</feature>
<dbReference type="InterPro" id="IPR022385">
    <property type="entry name" value="Rhs_assc_core"/>
</dbReference>
<organism evidence="5 6">
    <name type="scientific">Streptomyces longispororuber</name>
    <dbReference type="NCBI Taxonomy" id="68230"/>
    <lineage>
        <taxon>Bacteria</taxon>
        <taxon>Bacillati</taxon>
        <taxon>Actinomycetota</taxon>
        <taxon>Actinomycetes</taxon>
        <taxon>Kitasatosporales</taxon>
        <taxon>Streptomycetaceae</taxon>
        <taxon>Streptomyces</taxon>
    </lineage>
</organism>
<feature type="region of interest" description="Disordered" evidence="2">
    <location>
        <begin position="435"/>
        <end position="491"/>
    </location>
</feature>
<feature type="domain" description="Teneurin-like YD-shell" evidence="4">
    <location>
        <begin position="692"/>
        <end position="817"/>
    </location>
</feature>
<dbReference type="InterPro" id="IPR050708">
    <property type="entry name" value="T6SS_VgrG/RHS"/>
</dbReference>
<feature type="compositionally biased region" description="Polar residues" evidence="2">
    <location>
        <begin position="460"/>
        <end position="479"/>
    </location>
</feature>
<feature type="compositionally biased region" description="Basic and acidic residues" evidence="2">
    <location>
        <begin position="197"/>
        <end position="206"/>
    </location>
</feature>